<dbReference type="Gene3D" id="1.25.40.10">
    <property type="entry name" value="Tetratricopeptide repeat domain"/>
    <property type="match status" value="1"/>
</dbReference>
<dbReference type="EMBL" id="CP040749">
    <property type="protein sequence ID" value="QCX38291.1"/>
    <property type="molecule type" value="Genomic_DNA"/>
</dbReference>
<organism evidence="2 3">
    <name type="scientific">Aureibaculum algae</name>
    <dbReference type="NCBI Taxonomy" id="2584122"/>
    <lineage>
        <taxon>Bacteria</taxon>
        <taxon>Pseudomonadati</taxon>
        <taxon>Bacteroidota</taxon>
        <taxon>Flavobacteriia</taxon>
        <taxon>Flavobacteriales</taxon>
        <taxon>Flavobacteriaceae</taxon>
        <taxon>Aureibaculum</taxon>
    </lineage>
</organism>
<sequence>MATYKKKGNKAKIDKVSKVEEQSTTAEVFNTLDETASKSEKWIEKNSKPLIIGFVALAAIILGYLAYNKFVKEPKSIDAANELAYPKSFFDQAELGSATIAVDSLYKLALNGADGKYGLIDIIDNYGSTDAGNLAKYMAGISYLKTNDYENAEKYLNAFSTDDEILGAIAEGNLGDLYSDTNQPEDAIDSYIKAANFKSNEFTSPLYLFKAGNIAMDLENYTKAEELFTRIKNEYPNSDEGLKIDIYLNRARLAAQN</sequence>
<dbReference type="InterPro" id="IPR011990">
    <property type="entry name" value="TPR-like_helical_dom_sf"/>
</dbReference>
<dbReference type="AlphaFoldDB" id="A0A5B7TS79"/>
<dbReference type="InterPro" id="IPR019734">
    <property type="entry name" value="TPR_rpt"/>
</dbReference>
<dbReference type="KEGG" id="fbe:FF125_07540"/>
<protein>
    <submittedName>
        <fullName evidence="2">Tetratricopeptide repeat protein</fullName>
    </submittedName>
</protein>
<accession>A0A5B7TS79</accession>
<gene>
    <name evidence="2" type="ORF">FF125_07540</name>
</gene>
<evidence type="ECO:0000313" key="2">
    <source>
        <dbReference type="EMBL" id="QCX38291.1"/>
    </source>
</evidence>
<dbReference type="Pfam" id="PF13181">
    <property type="entry name" value="TPR_8"/>
    <property type="match status" value="2"/>
</dbReference>
<keyword evidence="1" id="KW-0472">Membrane</keyword>
<keyword evidence="1" id="KW-1133">Transmembrane helix</keyword>
<keyword evidence="3" id="KW-1185">Reference proteome</keyword>
<feature type="transmembrane region" description="Helical" evidence="1">
    <location>
        <begin position="50"/>
        <end position="67"/>
    </location>
</feature>
<proteinExistence type="predicted"/>
<evidence type="ECO:0000313" key="3">
    <source>
        <dbReference type="Proteomes" id="UP000306229"/>
    </source>
</evidence>
<dbReference type="RefSeq" id="WP_138949188.1">
    <property type="nucleotide sequence ID" value="NZ_CP040749.1"/>
</dbReference>
<reference evidence="2 3" key="1">
    <citation type="submission" date="2019-05" db="EMBL/GenBank/DDBJ databases">
        <title>Algicella ahnfeltiae gen. nov., sp. nov., a novel marine bacterium of the family Flavobacteriaceae isolated from a red alga.</title>
        <authorList>
            <person name="Nedashkovskaya O.I."/>
            <person name="Kukhlevskiy A.D."/>
            <person name="Kim S.-G."/>
            <person name="Zhukova N.V."/>
            <person name="Mikhailov V.V."/>
        </authorList>
    </citation>
    <scope>NUCLEOTIDE SEQUENCE [LARGE SCALE GENOMIC DNA]</scope>
    <source>
        <strain evidence="2 3">10Alg115</strain>
    </source>
</reference>
<dbReference type="OrthoDB" id="9808622at2"/>
<evidence type="ECO:0000256" key="1">
    <source>
        <dbReference type="SAM" id="Phobius"/>
    </source>
</evidence>
<dbReference type="Proteomes" id="UP000306229">
    <property type="component" value="Chromosome"/>
</dbReference>
<name>A0A5B7TS79_9FLAO</name>
<keyword evidence="1" id="KW-0812">Transmembrane</keyword>
<dbReference type="Pfam" id="PF13174">
    <property type="entry name" value="TPR_6"/>
    <property type="match status" value="1"/>
</dbReference>
<dbReference type="SUPFAM" id="SSF48452">
    <property type="entry name" value="TPR-like"/>
    <property type="match status" value="1"/>
</dbReference>
<dbReference type="SMART" id="SM00028">
    <property type="entry name" value="TPR"/>
    <property type="match status" value="2"/>
</dbReference>